<dbReference type="HOGENOM" id="CLU_980827_0_0_1"/>
<evidence type="ECO:0000313" key="1">
    <source>
        <dbReference type="EMBL" id="EFO82506.1"/>
    </source>
</evidence>
<dbReference type="RefSeq" id="XP_003117908.2">
    <property type="nucleotide sequence ID" value="XM_003117860.2"/>
</dbReference>
<dbReference type="GeneID" id="9821965"/>
<dbReference type="OMA" id="ILWGLHL"/>
<dbReference type="FunCoup" id="E3LD26">
    <property type="interactions" value="1333"/>
</dbReference>
<keyword evidence="2" id="KW-1185">Reference proteome</keyword>
<accession>E3LD26</accession>
<gene>
    <name evidence="1" type="ORF">CRE_00082</name>
</gene>
<evidence type="ECO:0000313" key="2">
    <source>
        <dbReference type="Proteomes" id="UP000008281"/>
    </source>
</evidence>
<name>E3LD26_CAERE</name>
<dbReference type="CTD" id="9821965"/>
<dbReference type="InParanoid" id="E3LD26"/>
<sequence length="307" mass="34681">MVDRKLQEQGGYCGIIVYMGECWVMADTRKNNADPIVISLEANFHGVNNDSWEGKLIQFPKGGILWGLHLSKQKSEVGITSRIIGCLICFGPIKDHAPDWSITFDHVFTLYSKRVGSAGTIQKNTSLSGACPIINNYEWGDANSDLLDVFKNTENIRLSCHLYISETNGINREALKQTKRSREQTDEPVTASQVESQVMKCFSDMLVNEKIDFSNTAMDAMHKLSELFCFPRVIDVCRQYLIKNQTELLGSTSDFDNESDIYEEFNLTGFDYPANCETRRVRMGNLNEDDIIAMFQQLCSIAFTKAS</sequence>
<reference evidence="1" key="1">
    <citation type="submission" date="2007-07" db="EMBL/GenBank/DDBJ databases">
        <title>PCAP assembly of the Caenorhabditis remanei genome.</title>
        <authorList>
            <consortium name="The Caenorhabditis remanei Sequencing Consortium"/>
            <person name="Wilson R.K."/>
        </authorList>
    </citation>
    <scope>NUCLEOTIDE SEQUENCE [LARGE SCALE GENOMIC DNA]</scope>
    <source>
        <strain evidence="1">PB4641</strain>
    </source>
</reference>
<proteinExistence type="predicted"/>
<protein>
    <submittedName>
        <fullName evidence="1">Uncharacterized protein</fullName>
    </submittedName>
</protein>
<organism evidence="2">
    <name type="scientific">Caenorhabditis remanei</name>
    <name type="common">Caenorhabditis vulgaris</name>
    <dbReference type="NCBI Taxonomy" id="31234"/>
    <lineage>
        <taxon>Eukaryota</taxon>
        <taxon>Metazoa</taxon>
        <taxon>Ecdysozoa</taxon>
        <taxon>Nematoda</taxon>
        <taxon>Chromadorea</taxon>
        <taxon>Rhabditida</taxon>
        <taxon>Rhabditina</taxon>
        <taxon>Rhabditomorpha</taxon>
        <taxon>Rhabditoidea</taxon>
        <taxon>Rhabditidae</taxon>
        <taxon>Peloderinae</taxon>
        <taxon>Caenorhabditis</taxon>
    </lineage>
</organism>
<dbReference type="Proteomes" id="UP000008281">
    <property type="component" value="Unassembled WGS sequence"/>
</dbReference>
<dbReference type="KEGG" id="crq:GCK72_024736"/>
<dbReference type="eggNOG" id="ENOG502R1BF">
    <property type="taxonomic scope" value="Eukaryota"/>
</dbReference>
<dbReference type="OrthoDB" id="5857803at2759"/>
<dbReference type="EMBL" id="DS268407">
    <property type="protein sequence ID" value="EFO82506.1"/>
    <property type="molecule type" value="Genomic_DNA"/>
</dbReference>
<dbReference type="AlphaFoldDB" id="E3LD26"/>